<evidence type="ECO:0000313" key="9">
    <source>
        <dbReference type="EnsemblMetazoa" id="XP_014239442.1"/>
    </source>
</evidence>
<dbReference type="PANTHER" id="PTHR11662:SF411">
    <property type="entry name" value="GH05102P"/>
    <property type="match status" value="1"/>
</dbReference>
<dbReference type="GO" id="GO:0015293">
    <property type="term" value="F:symporter activity"/>
    <property type="evidence" value="ECO:0007669"/>
    <property type="project" value="UniProtKB-KW"/>
</dbReference>
<accession>A0A8I6R917</accession>
<dbReference type="OMA" id="AITMPVC"/>
<dbReference type="KEGG" id="clec:106660916"/>
<feature type="transmembrane region" description="Helical" evidence="7">
    <location>
        <begin position="21"/>
        <end position="48"/>
    </location>
</feature>
<evidence type="ECO:0000256" key="7">
    <source>
        <dbReference type="SAM" id="Phobius"/>
    </source>
</evidence>
<comment type="subcellular location">
    <subcellularLocation>
        <location evidence="1">Membrane</location>
        <topology evidence="1">Multi-pass membrane protein</topology>
    </subcellularLocation>
</comment>
<evidence type="ECO:0000313" key="10">
    <source>
        <dbReference type="Proteomes" id="UP000494040"/>
    </source>
</evidence>
<feature type="domain" description="Major facilitator superfamily (MFS) profile" evidence="8">
    <location>
        <begin position="25"/>
        <end position="453"/>
    </location>
</feature>
<feature type="transmembrane region" description="Helical" evidence="7">
    <location>
        <begin position="197"/>
        <end position="215"/>
    </location>
</feature>
<keyword evidence="4" id="KW-0769">Symport</keyword>
<proteinExistence type="predicted"/>
<dbReference type="GO" id="GO:0016020">
    <property type="term" value="C:membrane"/>
    <property type="evidence" value="ECO:0007669"/>
    <property type="project" value="UniProtKB-SubCell"/>
</dbReference>
<evidence type="ECO:0000256" key="6">
    <source>
        <dbReference type="ARBA" id="ARBA00023136"/>
    </source>
</evidence>
<dbReference type="InterPro" id="IPR036259">
    <property type="entry name" value="MFS_trans_sf"/>
</dbReference>
<dbReference type="AlphaFoldDB" id="A0A8I6R917"/>
<dbReference type="InterPro" id="IPR011701">
    <property type="entry name" value="MFS"/>
</dbReference>
<name>A0A8I6R917_CIMLE</name>
<dbReference type="SUPFAM" id="SSF103473">
    <property type="entry name" value="MFS general substrate transporter"/>
    <property type="match status" value="1"/>
</dbReference>
<dbReference type="OrthoDB" id="2985014at2759"/>
<keyword evidence="2" id="KW-0813">Transport</keyword>
<dbReference type="Gene3D" id="1.20.1250.20">
    <property type="entry name" value="MFS general substrate transporter like domains"/>
    <property type="match status" value="2"/>
</dbReference>
<dbReference type="PROSITE" id="PS50850">
    <property type="entry name" value="MFS"/>
    <property type="match status" value="1"/>
</dbReference>
<feature type="transmembrane region" description="Helical" evidence="7">
    <location>
        <begin position="261"/>
        <end position="282"/>
    </location>
</feature>
<feature type="transmembrane region" description="Helical" evidence="7">
    <location>
        <begin position="429"/>
        <end position="448"/>
    </location>
</feature>
<evidence type="ECO:0000256" key="4">
    <source>
        <dbReference type="ARBA" id="ARBA00022847"/>
    </source>
</evidence>
<evidence type="ECO:0000256" key="3">
    <source>
        <dbReference type="ARBA" id="ARBA00022692"/>
    </source>
</evidence>
<protein>
    <recommendedName>
        <fullName evidence="8">Major facilitator superfamily (MFS) profile domain-containing protein</fullName>
    </recommendedName>
</protein>
<dbReference type="Proteomes" id="UP000494040">
    <property type="component" value="Unassembled WGS sequence"/>
</dbReference>
<dbReference type="CDD" id="cd17318">
    <property type="entry name" value="MFS_SLC17"/>
    <property type="match status" value="1"/>
</dbReference>
<feature type="transmembrane region" description="Helical" evidence="7">
    <location>
        <begin position="130"/>
        <end position="150"/>
    </location>
</feature>
<dbReference type="InterPro" id="IPR020846">
    <property type="entry name" value="MFS_dom"/>
</dbReference>
<keyword evidence="10" id="KW-1185">Reference proteome</keyword>
<sequence>MPSPKKGFFSRLNEKISCVQILNVLVFFSFMVNYMLRVNITIAIVAMVDDSNSTTVATNVSETVETTKFQWDTRQRNLIYGSFFWGYVFTELPGGRLAEVIGAKKVFGASLFIASFITLFTPLVAHLFDFIGVVILRVLIGFMLGVTFPAMQPMASKWIPPKDRTKFVSNMMASSLGAAVTLPISGFLIDYYNWETVFYVTGLVGLTWSVAWYFLMFDSPSEHPRITVEEKDYLEKAIGESSTTKIVHNVPWRQMLTSMPVWAIVVTHASSVFCYFTFLNQFPTYMKHVLGLDIKQNGILSSFPYIGKYVMALITSYIADYVRGTGKLSTTAIRKIFTTFAVGVPGLLMVAEVFLGQSTVWTVTIFTLALTLNGAVTAGYLGNGLDIAPNFSGTIFGMANTLSSLGGFVSTYIVGSLTFQNETYERFQIVFWILAVMYAIGCVMYLVFGTGQLQSWNTPSLPVSNGDVNGEKKNGFSDVELAEKQPLKL</sequence>
<keyword evidence="6 7" id="KW-0472">Membrane</keyword>
<dbReference type="GeneID" id="106660916"/>
<dbReference type="RefSeq" id="XP_014239442.1">
    <property type="nucleotide sequence ID" value="XM_014383956.2"/>
</dbReference>
<dbReference type="FunFam" id="1.20.1250.20:FF:000157">
    <property type="entry name" value="Inorganic phosphate cotransporter"/>
    <property type="match status" value="1"/>
</dbReference>
<organism evidence="9 10">
    <name type="scientific">Cimex lectularius</name>
    <name type="common">Bed bug</name>
    <name type="synonym">Acanthia lectularia</name>
    <dbReference type="NCBI Taxonomy" id="79782"/>
    <lineage>
        <taxon>Eukaryota</taxon>
        <taxon>Metazoa</taxon>
        <taxon>Ecdysozoa</taxon>
        <taxon>Arthropoda</taxon>
        <taxon>Hexapoda</taxon>
        <taxon>Insecta</taxon>
        <taxon>Pterygota</taxon>
        <taxon>Neoptera</taxon>
        <taxon>Paraneoptera</taxon>
        <taxon>Hemiptera</taxon>
        <taxon>Heteroptera</taxon>
        <taxon>Panheteroptera</taxon>
        <taxon>Cimicomorpha</taxon>
        <taxon>Cimicidae</taxon>
        <taxon>Cimex</taxon>
    </lineage>
</organism>
<feature type="transmembrane region" description="Helical" evidence="7">
    <location>
        <begin position="302"/>
        <end position="324"/>
    </location>
</feature>
<dbReference type="GO" id="GO:0006820">
    <property type="term" value="P:monoatomic anion transport"/>
    <property type="evidence" value="ECO:0007669"/>
    <property type="project" value="TreeGrafter"/>
</dbReference>
<dbReference type="EnsemblMetazoa" id="XM_014383956.2">
    <property type="protein sequence ID" value="XP_014239442.1"/>
    <property type="gene ID" value="LOC106660916"/>
</dbReference>
<evidence type="ECO:0000256" key="1">
    <source>
        <dbReference type="ARBA" id="ARBA00004141"/>
    </source>
</evidence>
<feature type="transmembrane region" description="Helical" evidence="7">
    <location>
        <begin position="394"/>
        <end position="417"/>
    </location>
</feature>
<keyword evidence="3 7" id="KW-0812">Transmembrane</keyword>
<feature type="transmembrane region" description="Helical" evidence="7">
    <location>
        <begin position="336"/>
        <end position="355"/>
    </location>
</feature>
<reference evidence="9" key="1">
    <citation type="submission" date="2022-01" db="UniProtKB">
        <authorList>
            <consortium name="EnsemblMetazoa"/>
        </authorList>
    </citation>
    <scope>IDENTIFICATION</scope>
</reference>
<keyword evidence="5 7" id="KW-1133">Transmembrane helix</keyword>
<feature type="transmembrane region" description="Helical" evidence="7">
    <location>
        <begin position="106"/>
        <end position="124"/>
    </location>
</feature>
<dbReference type="PANTHER" id="PTHR11662">
    <property type="entry name" value="SOLUTE CARRIER FAMILY 17"/>
    <property type="match status" value="1"/>
</dbReference>
<dbReference type="InterPro" id="IPR050382">
    <property type="entry name" value="MFS_Na/Anion_cotransporter"/>
</dbReference>
<evidence type="ECO:0000256" key="5">
    <source>
        <dbReference type="ARBA" id="ARBA00022989"/>
    </source>
</evidence>
<dbReference type="Pfam" id="PF07690">
    <property type="entry name" value="MFS_1"/>
    <property type="match status" value="1"/>
</dbReference>
<feature type="transmembrane region" description="Helical" evidence="7">
    <location>
        <begin position="361"/>
        <end position="382"/>
    </location>
</feature>
<dbReference type="FunFam" id="1.20.1250.20:FF:000003">
    <property type="entry name" value="Solute carrier family 17 member 3"/>
    <property type="match status" value="1"/>
</dbReference>
<evidence type="ECO:0000259" key="8">
    <source>
        <dbReference type="PROSITE" id="PS50850"/>
    </source>
</evidence>
<feature type="transmembrane region" description="Helical" evidence="7">
    <location>
        <begin position="171"/>
        <end position="191"/>
    </location>
</feature>
<evidence type="ECO:0000256" key="2">
    <source>
        <dbReference type="ARBA" id="ARBA00022448"/>
    </source>
</evidence>